<name>A0A2M7H4I0_9BACT</name>
<evidence type="ECO:0000313" key="3">
    <source>
        <dbReference type="Proteomes" id="UP000230292"/>
    </source>
</evidence>
<gene>
    <name evidence="2" type="ORF">COW24_01610</name>
</gene>
<reference evidence="2 3" key="1">
    <citation type="submission" date="2017-09" db="EMBL/GenBank/DDBJ databases">
        <title>Depth-based differentiation of microbial function through sediment-hosted aquifers and enrichment of novel symbionts in the deep terrestrial subsurface.</title>
        <authorList>
            <person name="Probst A.J."/>
            <person name="Ladd B."/>
            <person name="Jarett J.K."/>
            <person name="Geller-Mcgrath D.E."/>
            <person name="Sieber C.M."/>
            <person name="Emerson J.B."/>
            <person name="Anantharaman K."/>
            <person name="Thomas B.C."/>
            <person name="Malmstrom R."/>
            <person name="Stieglmeier M."/>
            <person name="Klingl A."/>
            <person name="Woyke T."/>
            <person name="Ryan C.M."/>
            <person name="Banfield J.F."/>
        </authorList>
    </citation>
    <scope>NUCLEOTIDE SEQUENCE [LARGE SCALE GENOMIC DNA]</scope>
    <source>
        <strain evidence="2">CG15_BIG_FIL_POST_REV_8_21_14_020_45_12</strain>
    </source>
</reference>
<comment type="caution">
    <text evidence="2">The sequence shown here is derived from an EMBL/GenBank/DDBJ whole genome shotgun (WGS) entry which is preliminary data.</text>
</comment>
<dbReference type="AlphaFoldDB" id="A0A2M7H4I0"/>
<dbReference type="EMBL" id="PFGC01000020">
    <property type="protein sequence ID" value="PIW37138.1"/>
    <property type="molecule type" value="Genomic_DNA"/>
</dbReference>
<sequence>MRRPRRSEPVQRMRAVNLEPEEKNPNERPFKIEDLIDDDVWDEIDIGVSKIRRKSSASALYEKYTYYVLKAFPDKRDLLRLDDKAWEIMLPKAIRYITGEPIIEGQEPGRTPYHIDQFLEVGRALVLVDPDRFLGEVRSACPDLTKAFSEGYNVIKNNTDDPVVGMSPSVTSMMAEYLANWKLLDPAVVETLVDDELWANMKAQLEFFSRKDTILEEHAWSEWLILASAMRILRPGQFEADQILDPSSVRSIWEDLLAQREKNLSEPEQAQWVMLVSIIESAANLMLITAGEVTISAPGKLYVGDKKRIENKQSLPKRKTI</sequence>
<accession>A0A2M7H4I0</accession>
<protein>
    <submittedName>
        <fullName evidence="2">Uncharacterized protein</fullName>
    </submittedName>
</protein>
<organism evidence="2 3">
    <name type="scientific">Candidatus Kerfeldbacteria bacterium CG15_BIG_FIL_POST_REV_8_21_14_020_45_12</name>
    <dbReference type="NCBI Taxonomy" id="2014247"/>
    <lineage>
        <taxon>Bacteria</taxon>
        <taxon>Candidatus Kerfeldiibacteriota</taxon>
    </lineage>
</organism>
<evidence type="ECO:0000313" key="2">
    <source>
        <dbReference type="EMBL" id="PIW37138.1"/>
    </source>
</evidence>
<feature type="compositionally biased region" description="Basic and acidic residues" evidence="1">
    <location>
        <begin position="1"/>
        <end position="11"/>
    </location>
</feature>
<proteinExistence type="predicted"/>
<feature type="region of interest" description="Disordered" evidence="1">
    <location>
        <begin position="1"/>
        <end position="27"/>
    </location>
</feature>
<dbReference type="Proteomes" id="UP000230292">
    <property type="component" value="Unassembled WGS sequence"/>
</dbReference>
<evidence type="ECO:0000256" key="1">
    <source>
        <dbReference type="SAM" id="MobiDB-lite"/>
    </source>
</evidence>